<evidence type="ECO:0000313" key="11">
    <source>
        <dbReference type="EMBL" id="QIX00549.1"/>
    </source>
</evidence>
<evidence type="ECO:0000256" key="3">
    <source>
        <dbReference type="ARBA" id="ARBA00022679"/>
    </source>
</evidence>
<comment type="catalytic activity">
    <reaction evidence="7">
        <text>L-threonyl-[protein] + ATP = O-phospho-L-threonyl-[protein] + ADP + H(+)</text>
        <dbReference type="Rhea" id="RHEA:46608"/>
        <dbReference type="Rhea" id="RHEA-COMP:11060"/>
        <dbReference type="Rhea" id="RHEA-COMP:11605"/>
        <dbReference type="ChEBI" id="CHEBI:15378"/>
        <dbReference type="ChEBI" id="CHEBI:30013"/>
        <dbReference type="ChEBI" id="CHEBI:30616"/>
        <dbReference type="ChEBI" id="CHEBI:61977"/>
        <dbReference type="ChEBI" id="CHEBI:456216"/>
        <dbReference type="EC" id="2.7.11.1"/>
    </reaction>
</comment>
<dbReference type="PANTHER" id="PTHR44329:SF285">
    <property type="entry name" value="V-MOS MOLONEY MURINE SARCOMA VIRAL ONCO HOMOLOG"/>
    <property type="match status" value="1"/>
</dbReference>
<keyword evidence="12" id="KW-1185">Reference proteome</keyword>
<evidence type="ECO:0000313" key="12">
    <source>
        <dbReference type="Proteomes" id="UP000503462"/>
    </source>
</evidence>
<accession>A0A6H0Y105</accession>
<dbReference type="EMBL" id="CP051142">
    <property type="protein sequence ID" value="QIX00549.1"/>
    <property type="molecule type" value="Genomic_DNA"/>
</dbReference>
<evidence type="ECO:0000256" key="9">
    <source>
        <dbReference type="SAM" id="MobiDB-lite"/>
    </source>
</evidence>
<dbReference type="Proteomes" id="UP000503462">
    <property type="component" value="Chromosome 4"/>
</dbReference>
<evidence type="ECO:0000256" key="7">
    <source>
        <dbReference type="ARBA" id="ARBA00047899"/>
    </source>
</evidence>
<dbReference type="InterPro" id="IPR000719">
    <property type="entry name" value="Prot_kinase_dom"/>
</dbReference>
<dbReference type="Gene3D" id="1.10.510.10">
    <property type="entry name" value="Transferase(Phosphotransferase) domain 1"/>
    <property type="match status" value="1"/>
</dbReference>
<dbReference type="PANTHER" id="PTHR44329">
    <property type="entry name" value="SERINE/THREONINE-PROTEIN KINASE TNNI3K-RELATED"/>
    <property type="match status" value="1"/>
</dbReference>
<evidence type="ECO:0000256" key="6">
    <source>
        <dbReference type="ARBA" id="ARBA00022840"/>
    </source>
</evidence>
<keyword evidence="4" id="KW-0547">Nucleotide-binding</keyword>
<sequence length="1043" mass="117311">MVLFRRRDSKHSGDDRARKRLRTEFRATQQGLRERLREREIENYNGSRFFRNRAAQDVFAEEEANLSRLYRYFLEYHNEYNSRSIESETIAFVERAAGRSGHASKDYISITVATLIYMLADLDELAWIRVASSINAERWNQRALTDAQPVVSLSAALSLFDRDEVRAQAFLKAQATLREVVVLYGRECRDYERSADDWYLPYEVYRPLDLRSQSVASGNSSSRQQGGIYEVKISRGHIETRDRRPPYDIAIHPTSKIYAMKELLQDKPGNKTRVRNELIINNLIGRDENSSKFVAYAAAALSFSDKICIFMDLAPFNLAQYMEQRNPQTEPLDDLRQMLDIAEALDYLHNRLRLPDQRQVVCCHLDIKPENVLVHEYSIDDIQNHYGPHKAPYILKLVDFGLSQLLLNEAGRYHSFNAVQYYAGTESSVCHLDESAVIPGVGAFSTCVTPEGICGDALGCQADVWAYACVLTLFTAWLVSARFAPSREHTLSTFKQRRIVENPSGRGSDAFAVRATSAGRIGVRLNPAVLEWFIATHARLQHQQDPRADFFGELYLKIGNHMLRVQPSARRSITDIRESLKQLERTTRLQRPQQAVPHDDNESSNDSFIGSAIATTDTTTVATLEVGDHAPWNNIAASGPIALPLPPARERSVQPINLPASAPMQRTNVCLNVLPDFKSTMISPKQRFMGFLYKDAARIFNVDDVLTRSSVRMPLTGSTVCPADGLNFEAAALTDDYLWIAHSVSNISFVLYSLAALDRPPLRLTRTVQKPSYKVLKLAAHPTDGAMVACLVNLQDADTIEVHIFRLTDNEQLDLDAGPQVLNLTTVAGSPVQASPSWLRLRNDKMIRQRVVRNLTLFYSLDCNYLTLTETREGQDSLIRYWQLHGGRRCGFATLRDMLGQRRSGAQNFSAHAAFENGVIVQTMNMQLSLLDLTTAERIDVRATGNIRVGPVFSTPDGSNSFLVQSSRSGVAVSKLVPGTTNLYELEGTRRTGLDFERLMSGRSCHLAWVVDLPDSRILHIMLVDQRGRGVHFTCQEAGRPGG</sequence>
<keyword evidence="5" id="KW-0418">Kinase</keyword>
<reference evidence="11 12" key="1">
    <citation type="journal article" date="2016" name="Sci. Rep.">
        <title>Peltaster fructicola genome reveals evolution from an invasive phytopathogen to an ectophytic parasite.</title>
        <authorList>
            <person name="Xu C."/>
            <person name="Chen H."/>
            <person name="Gleason M.L."/>
            <person name="Xu J.R."/>
            <person name="Liu H."/>
            <person name="Zhang R."/>
            <person name="Sun G."/>
        </authorList>
    </citation>
    <scope>NUCLEOTIDE SEQUENCE [LARGE SCALE GENOMIC DNA]</scope>
    <source>
        <strain evidence="11 12">LNHT1506</strain>
    </source>
</reference>
<dbReference type="Pfam" id="PF00069">
    <property type="entry name" value="Pkinase"/>
    <property type="match status" value="1"/>
</dbReference>
<dbReference type="GO" id="GO:0005524">
    <property type="term" value="F:ATP binding"/>
    <property type="evidence" value="ECO:0007669"/>
    <property type="project" value="UniProtKB-KW"/>
</dbReference>
<dbReference type="SMART" id="SM00220">
    <property type="entry name" value="S_TKc"/>
    <property type="match status" value="1"/>
</dbReference>
<dbReference type="PROSITE" id="PS00108">
    <property type="entry name" value="PROTEIN_KINASE_ST"/>
    <property type="match status" value="1"/>
</dbReference>
<dbReference type="OrthoDB" id="5986190at2759"/>
<evidence type="ECO:0000256" key="5">
    <source>
        <dbReference type="ARBA" id="ARBA00022777"/>
    </source>
</evidence>
<feature type="region of interest" description="Disordered" evidence="9">
    <location>
        <begin position="583"/>
        <end position="607"/>
    </location>
</feature>
<keyword evidence="2" id="KW-0723">Serine/threonine-protein kinase</keyword>
<name>A0A6H0Y105_9PEZI</name>
<dbReference type="GO" id="GO:0004674">
    <property type="term" value="F:protein serine/threonine kinase activity"/>
    <property type="evidence" value="ECO:0007669"/>
    <property type="project" value="UniProtKB-KW"/>
</dbReference>
<dbReference type="InterPro" id="IPR051681">
    <property type="entry name" value="Ser/Thr_Kinases-Pseudokinases"/>
</dbReference>
<dbReference type="InterPro" id="IPR008271">
    <property type="entry name" value="Ser/Thr_kinase_AS"/>
</dbReference>
<feature type="domain" description="Protein kinase" evidence="10">
    <location>
        <begin position="217"/>
        <end position="583"/>
    </location>
</feature>
<protein>
    <recommendedName>
        <fullName evidence="1">non-specific serine/threonine protein kinase</fullName>
        <ecNumber evidence="1">2.7.11.1</ecNumber>
    </recommendedName>
</protein>
<proteinExistence type="predicted"/>
<dbReference type="SUPFAM" id="SSF56112">
    <property type="entry name" value="Protein kinase-like (PK-like)"/>
    <property type="match status" value="1"/>
</dbReference>
<dbReference type="AlphaFoldDB" id="A0A6H0Y105"/>
<comment type="catalytic activity">
    <reaction evidence="8">
        <text>L-seryl-[protein] + ATP = O-phospho-L-seryl-[protein] + ADP + H(+)</text>
        <dbReference type="Rhea" id="RHEA:17989"/>
        <dbReference type="Rhea" id="RHEA-COMP:9863"/>
        <dbReference type="Rhea" id="RHEA-COMP:11604"/>
        <dbReference type="ChEBI" id="CHEBI:15378"/>
        <dbReference type="ChEBI" id="CHEBI:29999"/>
        <dbReference type="ChEBI" id="CHEBI:30616"/>
        <dbReference type="ChEBI" id="CHEBI:83421"/>
        <dbReference type="ChEBI" id="CHEBI:456216"/>
        <dbReference type="EC" id="2.7.11.1"/>
    </reaction>
</comment>
<evidence type="ECO:0000256" key="4">
    <source>
        <dbReference type="ARBA" id="ARBA00022741"/>
    </source>
</evidence>
<dbReference type="EC" id="2.7.11.1" evidence="1"/>
<dbReference type="PROSITE" id="PS50011">
    <property type="entry name" value="PROTEIN_KINASE_DOM"/>
    <property type="match status" value="1"/>
</dbReference>
<dbReference type="InterPro" id="IPR011009">
    <property type="entry name" value="Kinase-like_dom_sf"/>
</dbReference>
<keyword evidence="6" id="KW-0067">ATP-binding</keyword>
<organism evidence="11 12">
    <name type="scientific">Peltaster fructicola</name>
    <dbReference type="NCBI Taxonomy" id="286661"/>
    <lineage>
        <taxon>Eukaryota</taxon>
        <taxon>Fungi</taxon>
        <taxon>Dikarya</taxon>
        <taxon>Ascomycota</taxon>
        <taxon>Pezizomycotina</taxon>
        <taxon>Dothideomycetes</taxon>
        <taxon>Dothideomycetes incertae sedis</taxon>
        <taxon>Peltaster</taxon>
    </lineage>
</organism>
<evidence type="ECO:0000256" key="2">
    <source>
        <dbReference type="ARBA" id="ARBA00022527"/>
    </source>
</evidence>
<evidence type="ECO:0000256" key="1">
    <source>
        <dbReference type="ARBA" id="ARBA00012513"/>
    </source>
</evidence>
<keyword evidence="3" id="KW-0808">Transferase</keyword>
<evidence type="ECO:0000259" key="10">
    <source>
        <dbReference type="PROSITE" id="PS50011"/>
    </source>
</evidence>
<evidence type="ECO:0000256" key="8">
    <source>
        <dbReference type="ARBA" id="ARBA00048679"/>
    </source>
</evidence>
<gene>
    <name evidence="11" type="ORF">AMS68_006066</name>
</gene>